<gene>
    <name evidence="2" type="ORF">AVDCRST_MAG73-588</name>
</gene>
<feature type="compositionally biased region" description="Basic residues" evidence="1">
    <location>
        <begin position="61"/>
        <end position="75"/>
    </location>
</feature>
<protein>
    <submittedName>
        <fullName evidence="2">Triosephosphate isomerase</fullName>
        <ecNumber evidence="2">5.3.1.1</ecNumber>
    </submittedName>
</protein>
<keyword evidence="2" id="KW-0413">Isomerase</keyword>
<sequence length="248" mass="27943">GVAVDRWQLEDEPRLAGRVGPGRCRRRRSGHGRADGRLSAVPVARAGPGRARRVAGCPRSAKLRQRAARRPHRRGLGADAGRTVPLRHRRSFGTAGDLRRDGPDNRPQNASGAGGGADPNRLRRRESGSTPARRCRRRRPRAPGWIAERDRTGRNRTMHRRLRAGLGDRHRGRRDRRRCRCDGRGDPRMAGFHTPGRRKHAADPVRRQRHGDQRGGAARAGGHRRRVGRRRQSRRGRLHRHRRGGAPL</sequence>
<dbReference type="EMBL" id="CADCWE010000031">
    <property type="protein sequence ID" value="CAA9526201.1"/>
    <property type="molecule type" value="Genomic_DNA"/>
</dbReference>
<name>A0A6J4TL06_9BACT</name>
<proteinExistence type="predicted"/>
<organism evidence="2">
    <name type="scientific">uncultured Thermomicrobiales bacterium</name>
    <dbReference type="NCBI Taxonomy" id="1645740"/>
    <lineage>
        <taxon>Bacteria</taxon>
        <taxon>Pseudomonadati</taxon>
        <taxon>Thermomicrobiota</taxon>
        <taxon>Thermomicrobia</taxon>
        <taxon>Thermomicrobiales</taxon>
        <taxon>environmental samples</taxon>
    </lineage>
</organism>
<feature type="non-terminal residue" evidence="2">
    <location>
        <position position="1"/>
    </location>
</feature>
<dbReference type="AlphaFoldDB" id="A0A6J4TL06"/>
<feature type="compositionally biased region" description="Low complexity" evidence="1">
    <location>
        <begin position="40"/>
        <end position="59"/>
    </location>
</feature>
<feature type="non-terminal residue" evidence="2">
    <location>
        <position position="248"/>
    </location>
</feature>
<feature type="compositionally biased region" description="Basic residues" evidence="1">
    <location>
        <begin position="154"/>
        <end position="163"/>
    </location>
</feature>
<reference evidence="2" key="1">
    <citation type="submission" date="2020-02" db="EMBL/GenBank/DDBJ databases">
        <authorList>
            <person name="Meier V. D."/>
        </authorList>
    </citation>
    <scope>NUCLEOTIDE SEQUENCE</scope>
    <source>
        <strain evidence="2">AVDCRST_MAG73</strain>
    </source>
</reference>
<accession>A0A6J4TL06</accession>
<evidence type="ECO:0000313" key="2">
    <source>
        <dbReference type="EMBL" id="CAA9526201.1"/>
    </source>
</evidence>
<feature type="compositionally biased region" description="Basic residues" evidence="1">
    <location>
        <begin position="170"/>
        <end position="179"/>
    </location>
</feature>
<feature type="compositionally biased region" description="Basic residues" evidence="1">
    <location>
        <begin position="221"/>
        <end position="248"/>
    </location>
</feature>
<evidence type="ECO:0000256" key="1">
    <source>
        <dbReference type="SAM" id="MobiDB-lite"/>
    </source>
</evidence>
<feature type="region of interest" description="Disordered" evidence="1">
    <location>
        <begin position="1"/>
        <end position="248"/>
    </location>
</feature>
<dbReference type="GO" id="GO:0004807">
    <property type="term" value="F:triose-phosphate isomerase activity"/>
    <property type="evidence" value="ECO:0007669"/>
    <property type="project" value="UniProtKB-EC"/>
</dbReference>
<dbReference type="EC" id="5.3.1.1" evidence="2"/>
<feature type="compositionally biased region" description="Basic and acidic residues" evidence="1">
    <location>
        <begin position="201"/>
        <end position="213"/>
    </location>
</feature>